<protein>
    <submittedName>
        <fullName evidence="1">Uncharacterized protein</fullName>
    </submittedName>
</protein>
<name>X1TPR9_9ZZZZ</name>
<gene>
    <name evidence="1" type="ORF">S12H4_19186</name>
</gene>
<comment type="caution">
    <text evidence="1">The sequence shown here is derived from an EMBL/GenBank/DDBJ whole genome shotgun (WGS) entry which is preliminary data.</text>
</comment>
<proteinExistence type="predicted"/>
<organism evidence="1">
    <name type="scientific">marine sediment metagenome</name>
    <dbReference type="NCBI Taxonomy" id="412755"/>
    <lineage>
        <taxon>unclassified sequences</taxon>
        <taxon>metagenomes</taxon>
        <taxon>ecological metagenomes</taxon>
    </lineage>
</organism>
<sequence>MLKRNPIHTGFGPDPDPEHAYELINHAIDNLTELKKKAESLAPKIREKYNWMNTAKRMAECLRSLG</sequence>
<dbReference type="AlphaFoldDB" id="X1TPR9"/>
<reference evidence="1" key="1">
    <citation type="journal article" date="2014" name="Front. Microbiol.">
        <title>High frequency of phylogenetically diverse reductive dehalogenase-homologous genes in deep subseafloor sedimentary metagenomes.</title>
        <authorList>
            <person name="Kawai M."/>
            <person name="Futagami T."/>
            <person name="Toyoda A."/>
            <person name="Takaki Y."/>
            <person name="Nishi S."/>
            <person name="Hori S."/>
            <person name="Arai W."/>
            <person name="Tsubouchi T."/>
            <person name="Morono Y."/>
            <person name="Uchiyama I."/>
            <person name="Ito T."/>
            <person name="Fujiyama A."/>
            <person name="Inagaki F."/>
            <person name="Takami H."/>
        </authorList>
    </citation>
    <scope>NUCLEOTIDE SEQUENCE</scope>
    <source>
        <strain evidence="1">Expedition CK06-06</strain>
    </source>
</reference>
<accession>X1TPR9</accession>
<evidence type="ECO:0000313" key="1">
    <source>
        <dbReference type="EMBL" id="GAI82014.1"/>
    </source>
</evidence>
<dbReference type="EMBL" id="BARW01009561">
    <property type="protein sequence ID" value="GAI82014.1"/>
    <property type="molecule type" value="Genomic_DNA"/>
</dbReference>